<dbReference type="RefSeq" id="WP_348397273.1">
    <property type="nucleotide sequence ID" value="NZ_CP136600.1"/>
</dbReference>
<dbReference type="CDD" id="cd01822">
    <property type="entry name" value="Lysophospholipase_L1_like"/>
    <property type="match status" value="1"/>
</dbReference>
<evidence type="ECO:0000256" key="1">
    <source>
        <dbReference type="SAM" id="SignalP"/>
    </source>
</evidence>
<feature type="chain" id="PRO_5045191057" evidence="1">
    <location>
        <begin position="24"/>
        <end position="204"/>
    </location>
</feature>
<reference evidence="3 4" key="1">
    <citation type="submission" date="2023-09" db="EMBL/GenBank/DDBJ databases">
        <authorList>
            <person name="Qi X."/>
        </authorList>
    </citation>
    <scope>NUCLEOTIDE SEQUENCE [LARGE SCALE GENOMIC DNA]</scope>
    <source>
        <strain evidence="3 4">S1-1</strain>
    </source>
</reference>
<dbReference type="InterPro" id="IPR013830">
    <property type="entry name" value="SGNH_hydro"/>
</dbReference>
<dbReference type="InterPro" id="IPR036514">
    <property type="entry name" value="SGNH_hydro_sf"/>
</dbReference>
<organism evidence="3 4">
    <name type="scientific">Thalassotalea fonticola</name>
    <dbReference type="NCBI Taxonomy" id="3065649"/>
    <lineage>
        <taxon>Bacteria</taxon>
        <taxon>Pseudomonadati</taxon>
        <taxon>Pseudomonadota</taxon>
        <taxon>Gammaproteobacteria</taxon>
        <taxon>Alteromonadales</taxon>
        <taxon>Colwelliaceae</taxon>
        <taxon>Thalassotalea</taxon>
    </lineage>
</organism>
<gene>
    <name evidence="3" type="ORF">RI844_04575</name>
</gene>
<dbReference type="Proteomes" id="UP001301442">
    <property type="component" value="Chromosome"/>
</dbReference>
<dbReference type="InterPro" id="IPR051532">
    <property type="entry name" value="Ester_Hydrolysis_Enzymes"/>
</dbReference>
<keyword evidence="1" id="KW-0732">Signal</keyword>
<dbReference type="PANTHER" id="PTHR30383">
    <property type="entry name" value="THIOESTERASE 1/PROTEASE 1/LYSOPHOSPHOLIPASE L1"/>
    <property type="match status" value="1"/>
</dbReference>
<sequence>MLKKLTLSFLFILTSTFSMSVLAQQSILLLGDSLSASYGMQEKDGWVMLLNNTLEQEKAKYRIINASISGETTAGGLARLPGILEKNSIDYLLIELGGNDGLRGFPPKLIKNNLLQIIELAQAKNIKVLLSAIRIPPNYGPRYNKMFSDVFTHAASETNVVLLPFFIESVAAKPELMQADGIHPTIAAQPLVAIEMKKILEAVL</sequence>
<dbReference type="Pfam" id="PF13472">
    <property type="entry name" value="Lipase_GDSL_2"/>
    <property type="match status" value="1"/>
</dbReference>
<name>A0ABZ0GRE1_9GAMM</name>
<dbReference type="PANTHER" id="PTHR30383:SF24">
    <property type="entry name" value="THIOESTERASE 1_PROTEASE 1_LYSOPHOSPHOLIPASE L1"/>
    <property type="match status" value="1"/>
</dbReference>
<feature type="signal peptide" evidence="1">
    <location>
        <begin position="1"/>
        <end position="23"/>
    </location>
</feature>
<keyword evidence="4" id="KW-1185">Reference proteome</keyword>
<feature type="domain" description="SGNH hydrolase-type esterase" evidence="2">
    <location>
        <begin position="29"/>
        <end position="187"/>
    </location>
</feature>
<accession>A0ABZ0GRE1</accession>
<protein>
    <submittedName>
        <fullName evidence="3">Arylesterase</fullName>
    </submittedName>
</protein>
<dbReference type="EMBL" id="CP136600">
    <property type="protein sequence ID" value="WOH38504.1"/>
    <property type="molecule type" value="Genomic_DNA"/>
</dbReference>
<dbReference type="Gene3D" id="3.40.50.1110">
    <property type="entry name" value="SGNH hydrolase"/>
    <property type="match status" value="1"/>
</dbReference>
<evidence type="ECO:0000313" key="4">
    <source>
        <dbReference type="Proteomes" id="UP001301442"/>
    </source>
</evidence>
<evidence type="ECO:0000313" key="3">
    <source>
        <dbReference type="EMBL" id="WOH38504.1"/>
    </source>
</evidence>
<evidence type="ECO:0000259" key="2">
    <source>
        <dbReference type="Pfam" id="PF13472"/>
    </source>
</evidence>
<dbReference type="SUPFAM" id="SSF52266">
    <property type="entry name" value="SGNH hydrolase"/>
    <property type="match status" value="1"/>
</dbReference>
<proteinExistence type="predicted"/>